<dbReference type="Gene3D" id="3.60.21.10">
    <property type="match status" value="1"/>
</dbReference>
<protein>
    <recommendedName>
        <fullName evidence="5">Calcineurin-like phosphoesterase domain-containing protein</fullName>
    </recommendedName>
</protein>
<feature type="region of interest" description="Disordered" evidence="3">
    <location>
        <begin position="359"/>
        <end position="384"/>
    </location>
</feature>
<gene>
    <name evidence="6" type="ORF">GT755_19720</name>
</gene>
<dbReference type="GO" id="GO:0008758">
    <property type="term" value="F:UDP-2,3-diacylglucosamine hydrolase activity"/>
    <property type="evidence" value="ECO:0007669"/>
    <property type="project" value="TreeGrafter"/>
</dbReference>
<evidence type="ECO:0000256" key="4">
    <source>
        <dbReference type="SAM" id="Phobius"/>
    </source>
</evidence>
<dbReference type="GO" id="GO:0046872">
    <property type="term" value="F:metal ion binding"/>
    <property type="evidence" value="ECO:0007669"/>
    <property type="project" value="UniProtKB-KW"/>
</dbReference>
<evidence type="ECO:0000313" key="6">
    <source>
        <dbReference type="EMBL" id="NAS23912.1"/>
    </source>
</evidence>
<feature type="region of interest" description="Disordered" evidence="3">
    <location>
        <begin position="490"/>
        <end position="511"/>
    </location>
</feature>
<comment type="caution">
    <text evidence="6">The sequence shown here is derived from an EMBL/GenBank/DDBJ whole genome shotgun (WGS) entry which is preliminary data.</text>
</comment>
<organism evidence="6 7">
    <name type="scientific">Herbidospora solisilvae</name>
    <dbReference type="NCBI Taxonomy" id="2696284"/>
    <lineage>
        <taxon>Bacteria</taxon>
        <taxon>Bacillati</taxon>
        <taxon>Actinomycetota</taxon>
        <taxon>Actinomycetes</taxon>
        <taxon>Streptosporangiales</taxon>
        <taxon>Streptosporangiaceae</taxon>
        <taxon>Herbidospora</taxon>
    </lineage>
</organism>
<keyword evidence="1" id="KW-0479">Metal-binding</keyword>
<dbReference type="Pfam" id="PF00149">
    <property type="entry name" value="Metallophos"/>
    <property type="match status" value="1"/>
</dbReference>
<evidence type="ECO:0000259" key="5">
    <source>
        <dbReference type="Pfam" id="PF00149"/>
    </source>
</evidence>
<keyword evidence="4" id="KW-0472">Membrane</keyword>
<feature type="transmembrane region" description="Helical" evidence="4">
    <location>
        <begin position="124"/>
        <end position="144"/>
    </location>
</feature>
<dbReference type="InterPro" id="IPR029052">
    <property type="entry name" value="Metallo-depent_PP-like"/>
</dbReference>
<feature type="compositionally biased region" description="Polar residues" evidence="3">
    <location>
        <begin position="499"/>
        <end position="509"/>
    </location>
</feature>
<evidence type="ECO:0000256" key="2">
    <source>
        <dbReference type="ARBA" id="ARBA00022801"/>
    </source>
</evidence>
<dbReference type="SUPFAM" id="SSF56300">
    <property type="entry name" value="Metallo-dependent phosphatases"/>
    <property type="match status" value="1"/>
</dbReference>
<dbReference type="GO" id="GO:0009245">
    <property type="term" value="P:lipid A biosynthetic process"/>
    <property type="evidence" value="ECO:0007669"/>
    <property type="project" value="TreeGrafter"/>
</dbReference>
<evidence type="ECO:0000256" key="3">
    <source>
        <dbReference type="SAM" id="MobiDB-lite"/>
    </source>
</evidence>
<feature type="transmembrane region" description="Helical" evidence="4">
    <location>
        <begin position="21"/>
        <end position="40"/>
    </location>
</feature>
<evidence type="ECO:0000256" key="1">
    <source>
        <dbReference type="ARBA" id="ARBA00022723"/>
    </source>
</evidence>
<sequence>MDLPKWGESVVRFLRGRFIRFLTVVVVALAGAWLGLLFGASVQTPIGPADINMALRPSFDGGTVVDVRPLGTLRFDTHSGPVQLNLSIEAVHPEAAEQILQNPRWADRLPETIETDLMGGVQDLLVRAAVGAVLAGFLGGLIVFRDVFRGLWSGLGSILLVGAMAVTAALSFNPQAIAEPRYTGLLTGVPSLVGNAQSIVTKFSEYRGQLAKLVTNISRLYEAGSTLPIYDPDPDTIRVLHISDLHIYPPGWNVVRSLIDQFKINLVIDTGDISDHGTKIENSFVEEIGDLGIPYVFVRGNHDSMETQKAVAKQKNAIVLDDRVAEVEGLRIYGIGDPRFTPDKSVEGDESPESLAALGREKAAGVAPPEWPRSSSTTAPQRSPVDLVAVHDPTIGRAFYGSVSLVLAGHVHARSTELSPTGTRLMVQGSTGGAGLRGLEHDEPTPLQASVLYFSKDTHRLQAWDDITVGGLGEQRIAVERQIEAAPGRTIFPVPGNAPSPTGTITDTPSPVALAQRANVPYASEVPDGAR</sequence>
<dbReference type="GO" id="GO:0016020">
    <property type="term" value="C:membrane"/>
    <property type="evidence" value="ECO:0007669"/>
    <property type="project" value="GOC"/>
</dbReference>
<dbReference type="InterPro" id="IPR004843">
    <property type="entry name" value="Calcineurin-like_PHP"/>
</dbReference>
<feature type="transmembrane region" description="Helical" evidence="4">
    <location>
        <begin position="151"/>
        <end position="172"/>
    </location>
</feature>
<evidence type="ECO:0000313" key="7">
    <source>
        <dbReference type="Proteomes" id="UP000479526"/>
    </source>
</evidence>
<dbReference type="PANTHER" id="PTHR31302">
    <property type="entry name" value="TRANSMEMBRANE PROTEIN WITH METALLOPHOSPHOESTERASE DOMAIN-RELATED"/>
    <property type="match status" value="1"/>
</dbReference>
<keyword evidence="2" id="KW-0378">Hydrolase</keyword>
<dbReference type="EMBL" id="WXEW01000005">
    <property type="protein sequence ID" value="NAS23912.1"/>
    <property type="molecule type" value="Genomic_DNA"/>
</dbReference>
<dbReference type="InterPro" id="IPR051158">
    <property type="entry name" value="Metallophosphoesterase_sf"/>
</dbReference>
<feature type="domain" description="Calcineurin-like phosphoesterase" evidence="5">
    <location>
        <begin position="237"/>
        <end position="413"/>
    </location>
</feature>
<reference evidence="6 7" key="1">
    <citation type="submission" date="2020-01" db="EMBL/GenBank/DDBJ databases">
        <title>Herbidospora sp. NEAU-GS84 nov., a novel actinomycete isolated from soil.</title>
        <authorList>
            <person name="Han L."/>
        </authorList>
    </citation>
    <scope>NUCLEOTIDE SEQUENCE [LARGE SCALE GENOMIC DNA]</scope>
    <source>
        <strain evidence="6 7">NEAU-GS84</strain>
    </source>
</reference>
<keyword evidence="4" id="KW-1133">Transmembrane helix</keyword>
<dbReference type="Proteomes" id="UP000479526">
    <property type="component" value="Unassembled WGS sequence"/>
</dbReference>
<accession>A0A7C9NJ40</accession>
<dbReference type="AlphaFoldDB" id="A0A7C9NJ40"/>
<proteinExistence type="predicted"/>
<name>A0A7C9NJ40_9ACTN</name>
<keyword evidence="7" id="KW-1185">Reference proteome</keyword>
<keyword evidence="4" id="KW-0812">Transmembrane</keyword>
<dbReference type="PANTHER" id="PTHR31302:SF31">
    <property type="entry name" value="PHOSPHODIESTERASE YAEI"/>
    <property type="match status" value="1"/>
</dbReference>